<evidence type="ECO:0000313" key="9">
    <source>
        <dbReference type="EMBL" id="MDD7972722.1"/>
    </source>
</evidence>
<feature type="transmembrane region" description="Helical" evidence="8">
    <location>
        <begin position="40"/>
        <end position="62"/>
    </location>
</feature>
<evidence type="ECO:0000256" key="8">
    <source>
        <dbReference type="SAM" id="Phobius"/>
    </source>
</evidence>
<organism evidence="9 10">
    <name type="scientific">Roseinatronobacter alkalisoli</name>
    <dbReference type="NCBI Taxonomy" id="3028235"/>
    <lineage>
        <taxon>Bacteria</taxon>
        <taxon>Pseudomonadati</taxon>
        <taxon>Pseudomonadota</taxon>
        <taxon>Alphaproteobacteria</taxon>
        <taxon>Rhodobacterales</taxon>
        <taxon>Paracoccaceae</taxon>
        <taxon>Roseinatronobacter</taxon>
    </lineage>
</organism>
<feature type="transmembrane region" description="Helical" evidence="8">
    <location>
        <begin position="283"/>
        <end position="308"/>
    </location>
</feature>
<keyword evidence="4" id="KW-1003">Cell membrane</keyword>
<evidence type="ECO:0000256" key="7">
    <source>
        <dbReference type="ARBA" id="ARBA00023136"/>
    </source>
</evidence>
<evidence type="ECO:0000256" key="1">
    <source>
        <dbReference type="ARBA" id="ARBA00004651"/>
    </source>
</evidence>
<feature type="transmembrane region" description="Helical" evidence="8">
    <location>
        <begin position="132"/>
        <end position="152"/>
    </location>
</feature>
<keyword evidence="7 8" id="KW-0472">Membrane</keyword>
<keyword evidence="5 8" id="KW-0812">Transmembrane</keyword>
<dbReference type="Gene3D" id="1.10.3470.10">
    <property type="entry name" value="ABC transporter involved in vitamin B12 uptake, BtuC"/>
    <property type="match status" value="1"/>
</dbReference>
<proteinExistence type="inferred from homology"/>
<dbReference type="InterPro" id="IPR037294">
    <property type="entry name" value="ABC_BtuC-like"/>
</dbReference>
<feature type="transmembrane region" description="Helical" evidence="8">
    <location>
        <begin position="158"/>
        <end position="178"/>
    </location>
</feature>
<dbReference type="Proteomes" id="UP001431784">
    <property type="component" value="Unassembled WGS sequence"/>
</dbReference>
<gene>
    <name evidence="9" type="ORF">PUT78_16610</name>
</gene>
<sequence>MTRATPAVPPMQSISPDQVELPVGADSLGARYLASRTTRLAIIACAFVLLMGAALSVTVRGIHETGMADLLRVIASHASFGAISASLDAQSELVLLHLRLPRVVMAMIAGAALSVAGVLMQAITRNPLVSPYTIGVSSAAAFGAAVAIMFGVGLTGAGIYFIPLTAFVFALIAATAVFSMSWWRNMGPQAMILTGIALMYLFSAMTAAVQFIATEQQLARVVHWTFGSLNGVRWPAVVICAGVLAVVLPVMQAQAWKLNVLTVAGDDVAHSLGVHVARLRAMAIVLAVVAAASVISFLGVIGFVGLIGPHVARMMIGGDHRYLLPFAAITGAALLLAADTIGRLAFAPVVVPVGIVVAFVGVPLFLHLILSRQRTNYA</sequence>
<evidence type="ECO:0000256" key="2">
    <source>
        <dbReference type="ARBA" id="ARBA00007935"/>
    </source>
</evidence>
<feature type="transmembrane region" description="Helical" evidence="8">
    <location>
        <begin position="103"/>
        <end position="120"/>
    </location>
</feature>
<dbReference type="CDD" id="cd06550">
    <property type="entry name" value="TM_ABC_iron-siderophores_like"/>
    <property type="match status" value="1"/>
</dbReference>
<evidence type="ECO:0000256" key="5">
    <source>
        <dbReference type="ARBA" id="ARBA00022692"/>
    </source>
</evidence>
<keyword evidence="10" id="KW-1185">Reference proteome</keyword>
<evidence type="ECO:0000256" key="3">
    <source>
        <dbReference type="ARBA" id="ARBA00022448"/>
    </source>
</evidence>
<accession>A0ABT5TEW9</accession>
<protein>
    <submittedName>
        <fullName evidence="9">Iron ABC transporter permease</fullName>
    </submittedName>
</protein>
<reference evidence="9" key="1">
    <citation type="submission" date="2023-02" db="EMBL/GenBank/DDBJ databases">
        <title>Description of Roseinatronobacter alkalisoli sp. nov., an alkaliphilic bacerium isolated from soda soil.</title>
        <authorList>
            <person name="Wei W."/>
        </authorList>
    </citation>
    <scope>NUCLEOTIDE SEQUENCE</scope>
    <source>
        <strain evidence="9">HJB301</strain>
    </source>
</reference>
<feature type="transmembrane region" description="Helical" evidence="8">
    <location>
        <begin position="344"/>
        <end position="370"/>
    </location>
</feature>
<feature type="transmembrane region" description="Helical" evidence="8">
    <location>
        <begin position="190"/>
        <end position="212"/>
    </location>
</feature>
<dbReference type="SUPFAM" id="SSF81345">
    <property type="entry name" value="ABC transporter involved in vitamin B12 uptake, BtuC"/>
    <property type="match status" value="1"/>
</dbReference>
<feature type="transmembrane region" description="Helical" evidence="8">
    <location>
        <begin position="232"/>
        <end position="251"/>
    </location>
</feature>
<keyword evidence="6 8" id="KW-1133">Transmembrane helix</keyword>
<dbReference type="EMBL" id="JAQZSM010000018">
    <property type="protein sequence ID" value="MDD7972722.1"/>
    <property type="molecule type" value="Genomic_DNA"/>
</dbReference>
<comment type="subcellular location">
    <subcellularLocation>
        <location evidence="1">Cell membrane</location>
        <topology evidence="1">Multi-pass membrane protein</topology>
    </subcellularLocation>
</comment>
<feature type="transmembrane region" description="Helical" evidence="8">
    <location>
        <begin position="320"/>
        <end position="338"/>
    </location>
</feature>
<evidence type="ECO:0000256" key="6">
    <source>
        <dbReference type="ARBA" id="ARBA00022989"/>
    </source>
</evidence>
<dbReference type="InterPro" id="IPR000522">
    <property type="entry name" value="ABC_transptr_permease_BtuC"/>
</dbReference>
<dbReference type="Pfam" id="PF01032">
    <property type="entry name" value="FecCD"/>
    <property type="match status" value="1"/>
</dbReference>
<comment type="similarity">
    <text evidence="2">Belongs to the binding-protein-dependent transport system permease family. FecCD subfamily.</text>
</comment>
<comment type="caution">
    <text evidence="9">The sequence shown here is derived from an EMBL/GenBank/DDBJ whole genome shotgun (WGS) entry which is preliminary data.</text>
</comment>
<name>A0ABT5TEW9_9RHOB</name>
<evidence type="ECO:0000313" key="10">
    <source>
        <dbReference type="Proteomes" id="UP001431784"/>
    </source>
</evidence>
<dbReference type="PANTHER" id="PTHR30472:SF25">
    <property type="entry name" value="ABC TRANSPORTER PERMEASE PROTEIN MJ0876-RELATED"/>
    <property type="match status" value="1"/>
</dbReference>
<keyword evidence="3" id="KW-0813">Transport</keyword>
<evidence type="ECO:0000256" key="4">
    <source>
        <dbReference type="ARBA" id="ARBA00022475"/>
    </source>
</evidence>
<dbReference type="PANTHER" id="PTHR30472">
    <property type="entry name" value="FERRIC ENTEROBACTIN TRANSPORT SYSTEM PERMEASE PROTEIN"/>
    <property type="match status" value="1"/>
</dbReference>